<feature type="compositionally biased region" description="Basic and acidic residues" evidence="11">
    <location>
        <begin position="112"/>
        <end position="122"/>
    </location>
</feature>
<dbReference type="GO" id="GO:0045991">
    <property type="term" value="P:carbon catabolite activation of transcription"/>
    <property type="evidence" value="ECO:0007669"/>
    <property type="project" value="EnsemblFungi"/>
</dbReference>
<dbReference type="GeneID" id="13887361"/>
<feature type="region of interest" description="Disordered" evidence="11">
    <location>
        <begin position="189"/>
        <end position="215"/>
    </location>
</feature>
<dbReference type="EMBL" id="HE650827">
    <property type="protein sequence ID" value="CCF59382.1"/>
    <property type="molecule type" value="Genomic_DNA"/>
</dbReference>
<dbReference type="PANTHER" id="PTHR47659">
    <property type="entry name" value="ZN(II)2CYS6 TRANSCRIPTION FACTOR (EUROFUNG)-RELATED"/>
    <property type="match status" value="1"/>
</dbReference>
<evidence type="ECO:0000256" key="9">
    <source>
        <dbReference type="ARBA" id="ARBA00023163"/>
    </source>
</evidence>
<dbReference type="Pfam" id="PF24990">
    <property type="entry name" value="PAS_13"/>
    <property type="match status" value="1"/>
</dbReference>
<dbReference type="CDD" id="cd00067">
    <property type="entry name" value="GAL4"/>
    <property type="match status" value="1"/>
</dbReference>
<dbReference type="InterPro" id="IPR035965">
    <property type="entry name" value="PAS-like_dom_sf"/>
</dbReference>
<feature type="region of interest" description="Disordered" evidence="11">
    <location>
        <begin position="1"/>
        <end position="52"/>
    </location>
</feature>
<dbReference type="GO" id="GO:0045722">
    <property type="term" value="P:positive regulation of gluconeogenesis"/>
    <property type="evidence" value="ECO:0007669"/>
    <property type="project" value="EnsemblFungi"/>
</dbReference>
<dbReference type="Pfam" id="PF00172">
    <property type="entry name" value="Zn_clus"/>
    <property type="match status" value="1"/>
</dbReference>
<dbReference type="GO" id="GO:0009267">
    <property type="term" value="P:cellular response to starvation"/>
    <property type="evidence" value="ECO:0007669"/>
    <property type="project" value="TreeGrafter"/>
</dbReference>
<dbReference type="KEGG" id="kaf:KAFR_0G03500"/>
<feature type="region of interest" description="Disordered" evidence="11">
    <location>
        <begin position="110"/>
        <end position="141"/>
    </location>
</feature>
<evidence type="ECO:0000313" key="14">
    <source>
        <dbReference type="EMBL" id="CCF59382.1"/>
    </source>
</evidence>
<keyword evidence="10" id="KW-0539">Nucleus</keyword>
<dbReference type="Gene3D" id="4.10.240.10">
    <property type="entry name" value="Zn(2)-C6 fungal-type DNA-binding domain"/>
    <property type="match status" value="1"/>
</dbReference>
<feature type="compositionally biased region" description="Polar residues" evidence="11">
    <location>
        <begin position="131"/>
        <end position="141"/>
    </location>
</feature>
<evidence type="ECO:0000313" key="15">
    <source>
        <dbReference type="Proteomes" id="UP000005220"/>
    </source>
</evidence>
<comment type="subcellular location">
    <subcellularLocation>
        <location evidence="1">Nucleus</location>
    </subcellularLocation>
</comment>
<dbReference type="InterPro" id="IPR050335">
    <property type="entry name" value="ERT1_acuK_gluconeogen_tf"/>
</dbReference>
<dbReference type="eggNOG" id="ENOG502R1M5">
    <property type="taxonomic scope" value="Eukaryota"/>
</dbReference>
<evidence type="ECO:0000256" key="6">
    <source>
        <dbReference type="ARBA" id="ARBA00023015"/>
    </source>
</evidence>
<dbReference type="InterPro" id="IPR056751">
    <property type="entry name" value="PAS_13"/>
</dbReference>
<keyword evidence="4" id="KW-0479">Metal-binding</keyword>
<organism evidence="14 15">
    <name type="scientific">Kazachstania africana (strain ATCC 22294 / BCRC 22015 / CBS 2517 / CECT 1963 / NBRC 1671 / NRRL Y-8276)</name>
    <name type="common">Yeast</name>
    <name type="synonym">Kluyveromyces africanus</name>
    <dbReference type="NCBI Taxonomy" id="1071382"/>
    <lineage>
        <taxon>Eukaryota</taxon>
        <taxon>Fungi</taxon>
        <taxon>Dikarya</taxon>
        <taxon>Ascomycota</taxon>
        <taxon>Saccharomycotina</taxon>
        <taxon>Saccharomycetes</taxon>
        <taxon>Saccharomycetales</taxon>
        <taxon>Saccharomycetaceae</taxon>
        <taxon>Kazachstania</taxon>
    </lineage>
</organism>
<feature type="compositionally biased region" description="Low complexity" evidence="11">
    <location>
        <begin position="228"/>
        <end position="252"/>
    </location>
</feature>
<evidence type="ECO:0000256" key="1">
    <source>
        <dbReference type="ARBA" id="ARBA00004123"/>
    </source>
</evidence>
<keyword evidence="7" id="KW-0238">DNA-binding</keyword>
<dbReference type="Gene3D" id="3.30.450.20">
    <property type="entry name" value="PAS domain"/>
    <property type="match status" value="1"/>
</dbReference>
<evidence type="ECO:0000256" key="7">
    <source>
        <dbReference type="ARBA" id="ARBA00023125"/>
    </source>
</evidence>
<gene>
    <name evidence="14" type="primary">KAFR0G03500</name>
    <name evidence="14" type="ORF">KAFR_0G03500</name>
</gene>
<dbReference type="GO" id="GO:0008270">
    <property type="term" value="F:zinc ion binding"/>
    <property type="evidence" value="ECO:0007669"/>
    <property type="project" value="InterPro"/>
</dbReference>
<evidence type="ECO:0000259" key="13">
    <source>
        <dbReference type="PROSITE" id="PS50112"/>
    </source>
</evidence>
<dbReference type="RefSeq" id="XP_003958517.1">
    <property type="nucleotide sequence ID" value="XM_003958468.1"/>
</dbReference>
<dbReference type="NCBIfam" id="TIGR00229">
    <property type="entry name" value="sensory_box"/>
    <property type="match status" value="1"/>
</dbReference>
<dbReference type="InterPro" id="IPR000014">
    <property type="entry name" value="PAS"/>
</dbReference>
<dbReference type="Proteomes" id="UP000005220">
    <property type="component" value="Chromosome 7"/>
</dbReference>
<evidence type="ECO:0000256" key="4">
    <source>
        <dbReference type="ARBA" id="ARBA00022723"/>
    </source>
</evidence>
<comment type="similarity">
    <text evidence="2">Belongs to the ERT1/acuK family.</text>
</comment>
<dbReference type="SMART" id="SM00066">
    <property type="entry name" value="GAL4"/>
    <property type="match status" value="1"/>
</dbReference>
<evidence type="ECO:0000256" key="2">
    <source>
        <dbReference type="ARBA" id="ARBA00010855"/>
    </source>
</evidence>
<evidence type="ECO:0000256" key="5">
    <source>
        <dbReference type="ARBA" id="ARBA00022833"/>
    </source>
</evidence>
<keyword evidence="6" id="KW-0805">Transcription regulation</keyword>
<dbReference type="GO" id="GO:0045944">
    <property type="term" value="P:positive regulation of transcription by RNA polymerase II"/>
    <property type="evidence" value="ECO:0007669"/>
    <property type="project" value="EnsemblFungi"/>
</dbReference>
<feature type="domain" description="Zn(2)-C6 fungal-type" evidence="12">
    <location>
        <begin position="58"/>
        <end position="87"/>
    </location>
</feature>
<keyword evidence="5" id="KW-0862">Zinc</keyword>
<dbReference type="OrthoDB" id="2538135at2759"/>
<feature type="compositionally biased region" description="Polar residues" evidence="11">
    <location>
        <begin position="189"/>
        <end position="198"/>
    </location>
</feature>
<dbReference type="PROSITE" id="PS00463">
    <property type="entry name" value="ZN2_CY6_FUNGAL_1"/>
    <property type="match status" value="1"/>
</dbReference>
<dbReference type="SUPFAM" id="SSF55785">
    <property type="entry name" value="PYP-like sensor domain (PAS domain)"/>
    <property type="match status" value="1"/>
</dbReference>
<dbReference type="InParanoid" id="H2AYD2"/>
<accession>H2AYD2</accession>
<reference evidence="14 15" key="1">
    <citation type="journal article" date="2011" name="Proc. Natl. Acad. Sci. U.S.A.">
        <title>Evolutionary erosion of yeast sex chromosomes by mating-type switching accidents.</title>
        <authorList>
            <person name="Gordon J.L."/>
            <person name="Armisen D."/>
            <person name="Proux-Wera E."/>
            <person name="Oheigeartaigh S.S."/>
            <person name="Byrne K.P."/>
            <person name="Wolfe K.H."/>
        </authorList>
    </citation>
    <scope>NUCLEOTIDE SEQUENCE [LARGE SCALE GENOMIC DNA]</scope>
    <source>
        <strain evidence="15">ATCC 22294 / BCRC 22015 / CBS 2517 / CECT 1963 / NBRC 1671 / NRRL Y-8276</strain>
    </source>
</reference>
<dbReference type="PANTHER" id="PTHR47659:SF1">
    <property type="entry name" value="TRANSCRIPTION ACTIVATOR OF GLUCONEOGENESIS ERT1"/>
    <property type="match status" value="1"/>
</dbReference>
<proteinExistence type="inferred from homology"/>
<dbReference type="AlphaFoldDB" id="H2AYD2"/>
<dbReference type="InterPro" id="IPR036864">
    <property type="entry name" value="Zn2-C6_fun-type_DNA-bd_sf"/>
</dbReference>
<dbReference type="GO" id="GO:0045013">
    <property type="term" value="P:carbon catabolite repression of transcription"/>
    <property type="evidence" value="ECO:0007669"/>
    <property type="project" value="EnsemblFungi"/>
</dbReference>
<feature type="domain" description="PAS" evidence="13">
    <location>
        <begin position="448"/>
        <end position="520"/>
    </location>
</feature>
<dbReference type="GO" id="GO:0000977">
    <property type="term" value="F:RNA polymerase II transcription regulatory region sequence-specific DNA binding"/>
    <property type="evidence" value="ECO:0007669"/>
    <property type="project" value="TreeGrafter"/>
</dbReference>
<dbReference type="SUPFAM" id="SSF57701">
    <property type="entry name" value="Zn2/Cys6 DNA-binding domain"/>
    <property type="match status" value="1"/>
</dbReference>
<feature type="compositionally biased region" description="Low complexity" evidence="11">
    <location>
        <begin position="11"/>
        <end position="27"/>
    </location>
</feature>
<evidence type="ECO:0000256" key="8">
    <source>
        <dbReference type="ARBA" id="ARBA00023159"/>
    </source>
</evidence>
<dbReference type="GO" id="GO:0006094">
    <property type="term" value="P:gluconeogenesis"/>
    <property type="evidence" value="ECO:0007669"/>
    <property type="project" value="UniProtKB-KW"/>
</dbReference>
<dbReference type="GO" id="GO:0001227">
    <property type="term" value="F:DNA-binding transcription repressor activity, RNA polymerase II-specific"/>
    <property type="evidence" value="ECO:0007669"/>
    <property type="project" value="EnsemblFungi"/>
</dbReference>
<keyword evidence="9" id="KW-0804">Transcription</keyword>
<keyword evidence="3" id="KW-0312">Gluconeogenesis</keyword>
<evidence type="ECO:0000259" key="12">
    <source>
        <dbReference type="PROSITE" id="PS50048"/>
    </source>
</evidence>
<sequence length="569" mass="64912">MYAEISKAPTDSSDVLSSDSSNNNSSSTISQTRVPGTMMEEPAQKKKKKGRRKNTSIACVNCSKWHVSCDSSRPCKRCVSKGLEDKCIDAPRKKSKYLAGIPDDALPLSVRSSEELSKKNSERFMAPLDGRSQSSPESQQYSKPNYIVHKAKFASNAADSEYSILSNIIHKDRMFNRIPINRLFSQKYTPGSTSPNELSSGMNTTSTMSTSTSPPRQDLNMFAQTMYNNNSNRNNQLNNSRSSITASSSNENLPEQHYPSLLQNVYSIILGPQSQEIVNSQINLFTHHFPLVPVETQTNSLNFKRLMPLDPTTSSILQKDSGINQFYLNNESTTFPEVASSYKTTKDMPVSFALQCTSPEVFKIRSNPDWPHSLRYERPMEIYTLINEPFAHTEGFHHLFLYLNSRFAKKDLVEMCRRMAEFRPIFIACSVTLTEEDMIFMEQCYQRTLLEYAKFIEQIGTPTCIWRRNGQISYVNEEFEILSGWKREELLNKMTFIVEILDDESVRDYFNTFASVAYKDFKGSERMKTCRVLTPIKGQVIDCCCLWTLKRDISGFPLMILGNFMPIMT</sequence>
<dbReference type="CDD" id="cd00130">
    <property type="entry name" value="PAS"/>
    <property type="match status" value="1"/>
</dbReference>
<feature type="region of interest" description="Disordered" evidence="11">
    <location>
        <begin position="228"/>
        <end position="255"/>
    </location>
</feature>
<dbReference type="FunCoup" id="H2AYD2">
    <property type="interactions" value="293"/>
</dbReference>
<name>H2AYD2_KAZAF</name>
<dbReference type="GO" id="GO:0005634">
    <property type="term" value="C:nucleus"/>
    <property type="evidence" value="ECO:0007669"/>
    <property type="project" value="UniProtKB-SubCell"/>
</dbReference>
<dbReference type="InterPro" id="IPR001138">
    <property type="entry name" value="Zn2Cys6_DnaBD"/>
</dbReference>
<dbReference type="HOGENOM" id="CLU_010748_2_3_1"/>
<evidence type="ECO:0000256" key="11">
    <source>
        <dbReference type="SAM" id="MobiDB-lite"/>
    </source>
</evidence>
<keyword evidence="15" id="KW-1185">Reference proteome</keyword>
<keyword evidence="8" id="KW-0010">Activator</keyword>
<feature type="compositionally biased region" description="Low complexity" evidence="11">
    <location>
        <begin position="199"/>
        <end position="213"/>
    </location>
</feature>
<dbReference type="PROSITE" id="PS50048">
    <property type="entry name" value="ZN2_CY6_FUNGAL_2"/>
    <property type="match status" value="1"/>
</dbReference>
<protein>
    <recommendedName>
        <fullName evidence="16">Zn(2)-C6 fungal-type domain-containing protein</fullName>
    </recommendedName>
</protein>
<dbReference type="PROSITE" id="PS50112">
    <property type="entry name" value="PAS"/>
    <property type="match status" value="1"/>
</dbReference>
<evidence type="ECO:0000256" key="10">
    <source>
        <dbReference type="ARBA" id="ARBA00023242"/>
    </source>
</evidence>
<evidence type="ECO:0000256" key="3">
    <source>
        <dbReference type="ARBA" id="ARBA00022432"/>
    </source>
</evidence>
<dbReference type="SMART" id="SM00091">
    <property type="entry name" value="PAS"/>
    <property type="match status" value="1"/>
</dbReference>
<evidence type="ECO:0008006" key="16">
    <source>
        <dbReference type="Google" id="ProtNLM"/>
    </source>
</evidence>